<sequence length="203" mass="23793">MQDTFQQISLYGRLLGAAFYYEPQTPQIRGILDFFRQPNWIKEWEIPLDVKTSEKITALITQGLTQDISEQYQRLFIGPNELPAPPWGSVYLDPESVIFGNSQLALRDFLRHHQIAFQAQQDEPEDHIGLMLMLAAYLAENRPHLIAEFLREHLLIWALHFFKQLAKVENAPFYQGIALLTEQTLQQWQSTLHIDIPKVRFYR</sequence>
<evidence type="ECO:0000256" key="2">
    <source>
        <dbReference type="HAMAP-Rule" id="MF_00940"/>
    </source>
</evidence>
<dbReference type="InterPro" id="IPR026269">
    <property type="entry name" value="DmsD-type"/>
</dbReference>
<accession>A0A1V3IZ71</accession>
<dbReference type="InterPro" id="IPR050289">
    <property type="entry name" value="TorD/DmsD_chaperones"/>
</dbReference>
<dbReference type="InterPro" id="IPR028611">
    <property type="entry name" value="DmsD_chaperone"/>
</dbReference>
<dbReference type="EMBL" id="MLHL01000049">
    <property type="protein sequence ID" value="OOF47540.1"/>
    <property type="molecule type" value="Genomic_DNA"/>
</dbReference>
<dbReference type="Gene3D" id="1.10.3480.10">
    <property type="entry name" value="TorD-like"/>
    <property type="match status" value="1"/>
</dbReference>
<reference evidence="3 4" key="1">
    <citation type="submission" date="2016-10" db="EMBL/GenBank/DDBJ databases">
        <title>Rodentibacter gen. nov. and new species.</title>
        <authorList>
            <person name="Christensen H."/>
        </authorList>
    </citation>
    <scope>NUCLEOTIDE SEQUENCE [LARGE SCALE GENOMIC DNA]</scope>
    <source>
        <strain evidence="3 4">H1987082031</strain>
    </source>
</reference>
<comment type="function">
    <text evidence="2">Required for biogenesis/assembly of DMSO reductase, but not for the interaction of the DmsA signal peptide with the Tat system. May be part of a chaperone cascade complex that facilitates a folding-maturation pathway for the substrate protein.</text>
</comment>
<dbReference type="AlphaFoldDB" id="A0A1V3IZ71"/>
<gene>
    <name evidence="2" type="primary">dmsD</name>
    <name evidence="3" type="ORF">BKK52_08680</name>
</gene>
<organism evidence="3 4">
    <name type="scientific">Rodentibacter trehalosifermentans</name>
    <dbReference type="NCBI Taxonomy" id="1908263"/>
    <lineage>
        <taxon>Bacteria</taxon>
        <taxon>Pseudomonadati</taxon>
        <taxon>Pseudomonadota</taxon>
        <taxon>Gammaproteobacteria</taxon>
        <taxon>Pasteurellales</taxon>
        <taxon>Pasteurellaceae</taxon>
        <taxon>Rodentibacter</taxon>
    </lineage>
</organism>
<evidence type="ECO:0000313" key="4">
    <source>
        <dbReference type="Proteomes" id="UP000189161"/>
    </source>
</evidence>
<dbReference type="OrthoDB" id="3174863at2"/>
<keyword evidence="1 2" id="KW-0143">Chaperone</keyword>
<proteinExistence type="inferred from homology"/>
<name>A0A1V3IZ71_9PAST</name>
<dbReference type="HAMAP" id="MF_00940">
    <property type="entry name" value="DmsD_chaperone"/>
    <property type="match status" value="1"/>
</dbReference>
<dbReference type="RefSeq" id="WP_077478528.1">
    <property type="nucleotide sequence ID" value="NZ_MLHL01000049.1"/>
</dbReference>
<comment type="caution">
    <text evidence="3">The sequence shown here is derived from an EMBL/GenBank/DDBJ whole genome shotgun (WGS) entry which is preliminary data.</text>
</comment>
<dbReference type="Pfam" id="PF02613">
    <property type="entry name" value="Nitrate_red_del"/>
    <property type="match status" value="1"/>
</dbReference>
<keyword evidence="4" id="KW-1185">Reference proteome</keyword>
<dbReference type="GO" id="GO:0005048">
    <property type="term" value="F:signal sequence binding"/>
    <property type="evidence" value="ECO:0007669"/>
    <property type="project" value="InterPro"/>
</dbReference>
<dbReference type="PANTHER" id="PTHR34227:SF13">
    <property type="entry name" value="TAT PROOFREADING CHAPERONE DMSD-RELATED"/>
    <property type="match status" value="1"/>
</dbReference>
<dbReference type="InterPro" id="IPR020945">
    <property type="entry name" value="DMSO/NO3_reduct_chaperone"/>
</dbReference>
<dbReference type="PANTHER" id="PTHR34227">
    <property type="entry name" value="CHAPERONE PROTEIN YCDY"/>
    <property type="match status" value="1"/>
</dbReference>
<dbReference type="NCBIfam" id="NF008632">
    <property type="entry name" value="PRK11621.1"/>
    <property type="match status" value="1"/>
</dbReference>
<evidence type="ECO:0000313" key="3">
    <source>
        <dbReference type="EMBL" id="OOF47540.1"/>
    </source>
</evidence>
<dbReference type="SUPFAM" id="SSF89155">
    <property type="entry name" value="TorD-like"/>
    <property type="match status" value="1"/>
</dbReference>
<dbReference type="InterPro" id="IPR036411">
    <property type="entry name" value="TorD-like_sf"/>
</dbReference>
<dbReference type="PIRSF" id="PIRSF004690">
    <property type="entry name" value="DmsD"/>
    <property type="match status" value="1"/>
</dbReference>
<dbReference type="Proteomes" id="UP000189161">
    <property type="component" value="Unassembled WGS sequence"/>
</dbReference>
<evidence type="ECO:0000256" key="1">
    <source>
        <dbReference type="ARBA" id="ARBA00023186"/>
    </source>
</evidence>
<protein>
    <recommendedName>
        <fullName evidence="2">Probable Tat proofreading chaperone DmsD</fullName>
    </recommendedName>
    <alternativeName>
        <fullName evidence="2">DMSO reductase maturation protein</fullName>
    </alternativeName>
    <alternativeName>
        <fullName evidence="2">Twin-arginine leader-binding protein DmsD</fullName>
    </alternativeName>
</protein>
<comment type="similarity">
    <text evidence="2">Belongs to the TorD/DmsD family. DmsD subfamily.</text>
</comment>